<organism evidence="1 2">
    <name type="scientific">Achromobacter pulmonis</name>
    <dbReference type="NCBI Taxonomy" id="1389932"/>
    <lineage>
        <taxon>Bacteria</taxon>
        <taxon>Pseudomonadati</taxon>
        <taxon>Pseudomonadota</taxon>
        <taxon>Betaproteobacteria</taxon>
        <taxon>Burkholderiales</taxon>
        <taxon>Alcaligenaceae</taxon>
        <taxon>Achromobacter</taxon>
    </lineage>
</organism>
<dbReference type="EMBL" id="POQS01000014">
    <property type="protein sequence ID" value="PND29933.1"/>
    <property type="molecule type" value="Genomic_DNA"/>
</dbReference>
<gene>
    <name evidence="1" type="ORF">C1I89_31885</name>
</gene>
<dbReference type="InterPro" id="IPR011330">
    <property type="entry name" value="Glyco_hydro/deAcase_b/a-brl"/>
</dbReference>
<dbReference type="Gene3D" id="3.20.20.370">
    <property type="entry name" value="Glycoside hydrolase/deacetylase"/>
    <property type="match status" value="1"/>
</dbReference>
<keyword evidence="2" id="KW-1185">Reference proteome</keyword>
<reference evidence="1 2" key="1">
    <citation type="submission" date="2018-01" db="EMBL/GenBank/DDBJ databases">
        <title>The draft genome of an aniline degradation strain ANB-1.</title>
        <authorList>
            <person name="Zhang L."/>
            <person name="Jiang J."/>
        </authorList>
    </citation>
    <scope>NUCLEOTIDE SEQUENCE [LARGE SCALE GENOMIC DNA]</scope>
    <source>
        <strain evidence="1 2">ANB-1</strain>
    </source>
</reference>
<accession>A0A2N8K8Z8</accession>
<protein>
    <submittedName>
        <fullName evidence="1">Polysaccharide deacetylase</fullName>
    </submittedName>
</protein>
<name>A0A2N8K8Z8_9BURK</name>
<dbReference type="RefSeq" id="WP_102776183.1">
    <property type="nucleotide sequence ID" value="NZ_POQS01000014.1"/>
</dbReference>
<dbReference type="AlphaFoldDB" id="A0A2N8K8Z8"/>
<comment type="caution">
    <text evidence="1">The sequence shown here is derived from an EMBL/GenBank/DDBJ whole genome shotgun (WGS) entry which is preliminary data.</text>
</comment>
<dbReference type="Proteomes" id="UP000235994">
    <property type="component" value="Unassembled WGS sequence"/>
</dbReference>
<evidence type="ECO:0000313" key="2">
    <source>
        <dbReference type="Proteomes" id="UP000235994"/>
    </source>
</evidence>
<dbReference type="SUPFAM" id="SSF88713">
    <property type="entry name" value="Glycoside hydrolase/deacetylase"/>
    <property type="match status" value="1"/>
</dbReference>
<proteinExistence type="predicted"/>
<dbReference type="GO" id="GO:0005975">
    <property type="term" value="P:carbohydrate metabolic process"/>
    <property type="evidence" value="ECO:0007669"/>
    <property type="project" value="InterPro"/>
</dbReference>
<sequence length="320" mass="36852">MSRDRYIILTVDTEALPRRATGDHVKRLIWGEHEKGTAGLREMCVEAGDVNAKLTFFVDACGAYAQLDEVAEVVRWLDSAGQDVQLHTHPEYLPESFWKEQGVAYRPRFLNQYDAEKAAFTIRHFGKFISDLTGKPIRAFRAGSFRWNADTIRALGEAGIPLSFNNSMNACFAGQCTYSEPTNQPYVWSNGVIEVPATERRFYSAFGKDWWGRLQFPVLQDWRNPPWRIMWPHTVGRDSSFLVLLLHSWSLLYWDENGHAVYRDDKRLEDFRKLMKKLAKDYDIITTAEFLDLHARGKIKTTHTVDLSLAEMKAPAGKKR</sequence>
<evidence type="ECO:0000313" key="1">
    <source>
        <dbReference type="EMBL" id="PND29933.1"/>
    </source>
</evidence>